<accession>A0A1Y1XF08</accession>
<dbReference type="InterPro" id="IPR004226">
    <property type="entry name" value="TBCA"/>
</dbReference>
<dbReference type="InterPro" id="IPR036126">
    <property type="entry name" value="TBCA_sf"/>
</dbReference>
<evidence type="ECO:0000313" key="4">
    <source>
        <dbReference type="EMBL" id="ORX84339.1"/>
    </source>
</evidence>
<reference evidence="4 5" key="2">
    <citation type="submission" date="2016-08" db="EMBL/GenBank/DDBJ databases">
        <title>Pervasive Adenine N6-methylation of Active Genes in Fungi.</title>
        <authorList>
            <consortium name="DOE Joint Genome Institute"/>
            <person name="Mondo S.J."/>
            <person name="Dannebaum R.O."/>
            <person name="Kuo R.C."/>
            <person name="Labutti K."/>
            <person name="Haridas S."/>
            <person name="Kuo A."/>
            <person name="Salamov A."/>
            <person name="Ahrendt S.R."/>
            <person name="Lipzen A."/>
            <person name="Sullivan W."/>
            <person name="Andreopoulos W.B."/>
            <person name="Clum A."/>
            <person name="Lindquist E."/>
            <person name="Daum C."/>
            <person name="Ramamoorthy G.K."/>
            <person name="Gryganskyi A."/>
            <person name="Culley D."/>
            <person name="Magnuson J.K."/>
            <person name="James T.Y."/>
            <person name="O'Malley M.A."/>
            <person name="Stajich J.E."/>
            <person name="Spatafora J.W."/>
            <person name="Visel A."/>
            <person name="Grigoriev I.V."/>
        </authorList>
    </citation>
    <scope>NUCLEOTIDE SEQUENCE [LARGE SCALE GENOMIC DNA]</scope>
    <source>
        <strain evidence="4 5">S4</strain>
    </source>
</reference>
<sequence length="113" mass="13080">MSSTATVRNLKIKTGVVKRLSKEVVYYKKEYDQQQARIDKLIAQGADEHDINKQKEVLEETNVMIPDSKRRLNVAYKELTDLVDLMLKENPDLKDSKEMVDAQTVLKDVKLEE</sequence>
<evidence type="ECO:0000256" key="2">
    <source>
        <dbReference type="ARBA" id="ARBA00023186"/>
    </source>
</evidence>
<dbReference type="GO" id="GO:0007021">
    <property type="term" value="P:tubulin complex assembly"/>
    <property type="evidence" value="ECO:0007669"/>
    <property type="project" value="UniProtKB-UniRule"/>
</dbReference>
<reference evidence="4 5" key="1">
    <citation type="submission" date="2016-08" db="EMBL/GenBank/DDBJ databases">
        <title>A Parts List for Fungal Cellulosomes Revealed by Comparative Genomics.</title>
        <authorList>
            <consortium name="DOE Joint Genome Institute"/>
            <person name="Haitjema C.H."/>
            <person name="Gilmore S.P."/>
            <person name="Henske J.K."/>
            <person name="Solomon K.V."/>
            <person name="De Groot R."/>
            <person name="Kuo A."/>
            <person name="Mondo S.J."/>
            <person name="Salamov A.A."/>
            <person name="Labutti K."/>
            <person name="Zhao Z."/>
            <person name="Chiniquy J."/>
            <person name="Barry K."/>
            <person name="Brewer H.M."/>
            <person name="Purvine S.O."/>
            <person name="Wright A.T."/>
            <person name="Boxma B."/>
            <person name="Van Alen T."/>
            <person name="Hackstein J.H."/>
            <person name="Baker S.E."/>
            <person name="Grigoriev I.V."/>
            <person name="O'Malley M.A."/>
        </authorList>
    </citation>
    <scope>NUCLEOTIDE SEQUENCE [LARGE SCALE GENOMIC DNA]</scope>
    <source>
        <strain evidence="4 5">S4</strain>
    </source>
</reference>
<keyword evidence="3" id="KW-0206">Cytoskeleton</keyword>
<keyword evidence="5" id="KW-1185">Reference proteome</keyword>
<dbReference type="EMBL" id="MCFG01000054">
    <property type="protein sequence ID" value="ORX84339.1"/>
    <property type="molecule type" value="Genomic_DNA"/>
</dbReference>
<evidence type="ECO:0000313" key="5">
    <source>
        <dbReference type="Proteomes" id="UP000193944"/>
    </source>
</evidence>
<name>A0A1Y1XF08_9FUNG</name>
<dbReference type="PANTHER" id="PTHR21500">
    <property type="entry name" value="TUBULIN-SPECIFIC CHAPERONE A"/>
    <property type="match status" value="1"/>
</dbReference>
<comment type="subunit">
    <text evidence="3">Supercomplex made of cofactors A to E. Cofactors A and D function by capturing and stabilizing tubulin in a quasi-native conformation. Cofactor E binds to the cofactor D-tubulin complex; interaction with cofactor C then causes the release of tubulin polypeptides that are committed to the native state.</text>
</comment>
<dbReference type="OrthoDB" id="296187at2759"/>
<comment type="similarity">
    <text evidence="1 3">Belongs to the TBCA family.</text>
</comment>
<dbReference type="GO" id="GO:0005874">
    <property type="term" value="C:microtubule"/>
    <property type="evidence" value="ECO:0007669"/>
    <property type="project" value="UniProtKB-KW"/>
</dbReference>
<gene>
    <name evidence="4" type="ORF">BCR32DRAFT_291405</name>
</gene>
<dbReference type="GO" id="GO:0048487">
    <property type="term" value="F:beta-tubulin binding"/>
    <property type="evidence" value="ECO:0007669"/>
    <property type="project" value="InterPro"/>
</dbReference>
<dbReference type="AlphaFoldDB" id="A0A1Y1XF08"/>
<dbReference type="Proteomes" id="UP000193944">
    <property type="component" value="Unassembled WGS sequence"/>
</dbReference>
<dbReference type="GO" id="GO:0005829">
    <property type="term" value="C:cytosol"/>
    <property type="evidence" value="ECO:0007669"/>
    <property type="project" value="TreeGrafter"/>
</dbReference>
<evidence type="ECO:0000256" key="1">
    <source>
        <dbReference type="ARBA" id="ARBA00006806"/>
    </source>
</evidence>
<dbReference type="PANTHER" id="PTHR21500:SF0">
    <property type="entry name" value="TUBULIN-SPECIFIC CHAPERONE A"/>
    <property type="match status" value="1"/>
</dbReference>
<evidence type="ECO:0000256" key="3">
    <source>
        <dbReference type="RuleBase" id="RU364030"/>
    </source>
</evidence>
<comment type="subcellular location">
    <subcellularLocation>
        <location evidence="3">Cytoplasm</location>
        <location evidence="3">Cytoskeleton</location>
    </subcellularLocation>
</comment>
<dbReference type="Gene3D" id="1.20.58.90">
    <property type="match status" value="1"/>
</dbReference>
<dbReference type="Pfam" id="PF02970">
    <property type="entry name" value="TBCA"/>
    <property type="match status" value="1"/>
</dbReference>
<comment type="caution">
    <text evidence="4">The sequence shown here is derived from an EMBL/GenBank/DDBJ whole genome shotgun (WGS) entry which is preliminary data.</text>
</comment>
<dbReference type="SUPFAM" id="SSF46988">
    <property type="entry name" value="Tubulin chaperone cofactor A"/>
    <property type="match status" value="1"/>
</dbReference>
<keyword evidence="3" id="KW-0963">Cytoplasm</keyword>
<dbReference type="STRING" id="1754192.A0A1Y1XF08"/>
<dbReference type="GO" id="GO:0007023">
    <property type="term" value="P:post-chaperonin tubulin folding pathway"/>
    <property type="evidence" value="ECO:0007669"/>
    <property type="project" value="UniProtKB-UniRule"/>
</dbReference>
<proteinExistence type="inferred from homology"/>
<protein>
    <recommendedName>
        <fullName evidence="3">Tubulin-specific chaperone A</fullName>
    </recommendedName>
</protein>
<keyword evidence="3" id="KW-0493">Microtubule</keyword>
<organism evidence="4 5">
    <name type="scientific">Anaeromyces robustus</name>
    <dbReference type="NCBI Taxonomy" id="1754192"/>
    <lineage>
        <taxon>Eukaryota</taxon>
        <taxon>Fungi</taxon>
        <taxon>Fungi incertae sedis</taxon>
        <taxon>Chytridiomycota</taxon>
        <taxon>Chytridiomycota incertae sedis</taxon>
        <taxon>Neocallimastigomycetes</taxon>
        <taxon>Neocallimastigales</taxon>
        <taxon>Neocallimastigaceae</taxon>
        <taxon>Anaeromyces</taxon>
    </lineage>
</organism>
<keyword evidence="2 3" id="KW-0143">Chaperone</keyword>